<accession>A0AAN7V8V0</accession>
<dbReference type="Pfam" id="PF09380">
    <property type="entry name" value="FERM_C"/>
    <property type="match status" value="1"/>
</dbReference>
<protein>
    <recommendedName>
        <fullName evidence="2">FERM domain-containing protein</fullName>
    </recommendedName>
</protein>
<dbReference type="InterPro" id="IPR035963">
    <property type="entry name" value="FERM_2"/>
</dbReference>
<gene>
    <name evidence="3" type="ORF">RI129_013269</name>
</gene>
<dbReference type="Pfam" id="PF08736">
    <property type="entry name" value="FA"/>
    <property type="match status" value="1"/>
</dbReference>
<dbReference type="SUPFAM" id="SSF50729">
    <property type="entry name" value="PH domain-like"/>
    <property type="match status" value="1"/>
</dbReference>
<feature type="compositionally biased region" description="Polar residues" evidence="1">
    <location>
        <begin position="210"/>
        <end position="219"/>
    </location>
</feature>
<dbReference type="FunFam" id="2.30.29.30:FF:000002">
    <property type="entry name" value="Band 4.1-like protein 5 isoform 1"/>
    <property type="match status" value="1"/>
</dbReference>
<dbReference type="PANTHER" id="PTHR23280">
    <property type="entry name" value="4.1 G PROTEIN"/>
    <property type="match status" value="1"/>
</dbReference>
<sequence length="589" mass="65266">MEIEILEEYKKCGGLSPAQAESNFLNKVKWLEMYGVDMHTVLGKDGMEYHLGLTPTGILVFEGCQKIGLFFWPKIGKLNFKRKKLTLVVVEDDDQGHEQEHTFVFRLHNEKACKHLWKCAVEHHGFFRLKAPPRPNSAKQNFFRMGSRFRYSGRTEYQSTHQARARRTVQLERRPSQRYGRRQSHVLRERQQREVSKVENEAGKVEAVSRCSTRSNATENEPVYCKIAEPDTKSPKGPESESIGKGSFGKASIGGSSTYSPVLSLPSKNGTLKKNKPISPTSLGPPSISPTSSLADTQLDYLLKSLAKETLSGFQKDDPNEAVSNVNKDDVDTKSLPAEIPNNISKPSANSTTKPIPPNLKCNILKAKAEEELNASKLTNQMFVSAAHNDEANLNSLNAAATFVAVGGDKLTLSVTGPTENNFPKSDNQCQDVKNHNRCATPVTVTFFSNSDEGKLEKRILGTPEPKKSPLSLPNVDKETTDSNFNSLDDKVSPTESNPFINFIVENNSNFNPFHSSNPFLSSNNPFRNEDVDKKEVDGGSLNRQETTTKAQLPSLSKLSPWLVSPEIVSSPINSGETIIRKSVVTTQL</sequence>
<dbReference type="SMART" id="SM01195">
    <property type="entry name" value="FA"/>
    <property type="match status" value="1"/>
</dbReference>
<dbReference type="InterPro" id="IPR011993">
    <property type="entry name" value="PH-like_dom_sf"/>
</dbReference>
<organism evidence="3 4">
    <name type="scientific">Pyrocoelia pectoralis</name>
    <dbReference type="NCBI Taxonomy" id="417401"/>
    <lineage>
        <taxon>Eukaryota</taxon>
        <taxon>Metazoa</taxon>
        <taxon>Ecdysozoa</taxon>
        <taxon>Arthropoda</taxon>
        <taxon>Hexapoda</taxon>
        <taxon>Insecta</taxon>
        <taxon>Pterygota</taxon>
        <taxon>Neoptera</taxon>
        <taxon>Endopterygota</taxon>
        <taxon>Coleoptera</taxon>
        <taxon>Polyphaga</taxon>
        <taxon>Elateriformia</taxon>
        <taxon>Elateroidea</taxon>
        <taxon>Lampyridae</taxon>
        <taxon>Lampyrinae</taxon>
        <taxon>Pyrocoelia</taxon>
    </lineage>
</organism>
<feature type="compositionally biased region" description="Polar residues" evidence="1">
    <location>
        <begin position="542"/>
        <end position="551"/>
    </location>
</feature>
<dbReference type="Gene3D" id="1.20.80.10">
    <property type="match status" value="1"/>
</dbReference>
<feature type="domain" description="FERM" evidence="2">
    <location>
        <begin position="1"/>
        <end position="131"/>
    </location>
</feature>
<dbReference type="InterPro" id="IPR019748">
    <property type="entry name" value="FERM_central"/>
</dbReference>
<evidence type="ECO:0000256" key="1">
    <source>
        <dbReference type="SAM" id="MobiDB-lite"/>
    </source>
</evidence>
<dbReference type="InterPro" id="IPR018980">
    <property type="entry name" value="FERM_PH-like_C"/>
</dbReference>
<comment type="caution">
    <text evidence="3">The sequence shown here is derived from an EMBL/GenBank/DDBJ whole genome shotgun (WGS) entry which is preliminary data.</text>
</comment>
<feature type="compositionally biased region" description="Basic and acidic residues" evidence="1">
    <location>
        <begin position="186"/>
        <end position="204"/>
    </location>
</feature>
<evidence type="ECO:0000313" key="3">
    <source>
        <dbReference type="EMBL" id="KAK5638974.1"/>
    </source>
</evidence>
<dbReference type="InterPro" id="IPR019747">
    <property type="entry name" value="FERM_CS"/>
</dbReference>
<dbReference type="PROSITE" id="PS50057">
    <property type="entry name" value="FERM_3"/>
    <property type="match status" value="1"/>
</dbReference>
<feature type="compositionally biased region" description="Polar residues" evidence="1">
    <location>
        <begin position="277"/>
        <end position="291"/>
    </location>
</feature>
<evidence type="ECO:0000313" key="4">
    <source>
        <dbReference type="Proteomes" id="UP001329430"/>
    </source>
</evidence>
<feature type="region of interest" description="Disordered" evidence="1">
    <location>
        <begin position="154"/>
        <end position="254"/>
    </location>
</feature>
<dbReference type="InterPro" id="IPR014847">
    <property type="entry name" value="FA"/>
</dbReference>
<dbReference type="GO" id="GO:0031032">
    <property type="term" value="P:actomyosin structure organization"/>
    <property type="evidence" value="ECO:0007669"/>
    <property type="project" value="TreeGrafter"/>
</dbReference>
<reference evidence="3 4" key="1">
    <citation type="journal article" date="2024" name="Insects">
        <title>An Improved Chromosome-Level Genome Assembly of the Firefly Pyrocoelia pectoralis.</title>
        <authorList>
            <person name="Fu X."/>
            <person name="Meyer-Rochow V.B."/>
            <person name="Ballantyne L."/>
            <person name="Zhu X."/>
        </authorList>
    </citation>
    <scope>NUCLEOTIDE SEQUENCE [LARGE SCALE GENOMIC DNA]</scope>
    <source>
        <strain evidence="3">XCY_ONT2</strain>
    </source>
</reference>
<keyword evidence="4" id="KW-1185">Reference proteome</keyword>
<dbReference type="InterPro" id="IPR014352">
    <property type="entry name" value="FERM/acyl-CoA-bd_prot_sf"/>
</dbReference>
<dbReference type="PANTHER" id="PTHR23280:SF25">
    <property type="entry name" value="MOESIN_EZRIN_RADIXIN HOMOLOG 1"/>
    <property type="match status" value="1"/>
</dbReference>
<dbReference type="AlphaFoldDB" id="A0AAN7V8V0"/>
<evidence type="ECO:0000259" key="2">
    <source>
        <dbReference type="PROSITE" id="PS50057"/>
    </source>
</evidence>
<feature type="compositionally biased region" description="Basic and acidic residues" evidence="1">
    <location>
        <begin position="528"/>
        <end position="538"/>
    </location>
</feature>
<dbReference type="CDD" id="cd13186">
    <property type="entry name" value="FERM_C_NBL4_NBL5"/>
    <property type="match status" value="1"/>
</dbReference>
<dbReference type="EMBL" id="JAVRBK010000010">
    <property type="protein sequence ID" value="KAK5638974.1"/>
    <property type="molecule type" value="Genomic_DNA"/>
</dbReference>
<dbReference type="InterPro" id="IPR000299">
    <property type="entry name" value="FERM_domain"/>
</dbReference>
<dbReference type="PROSITE" id="PS00661">
    <property type="entry name" value="FERM_2"/>
    <property type="match status" value="1"/>
</dbReference>
<feature type="region of interest" description="Disordered" evidence="1">
    <location>
        <begin position="267"/>
        <end position="291"/>
    </location>
</feature>
<feature type="compositionally biased region" description="Basic and acidic residues" evidence="1">
    <location>
        <begin position="228"/>
        <end position="239"/>
    </location>
</feature>
<feature type="region of interest" description="Disordered" evidence="1">
    <location>
        <begin position="528"/>
        <end position="551"/>
    </location>
</feature>
<feature type="compositionally biased region" description="Polar residues" evidence="1">
    <location>
        <begin position="342"/>
        <end position="354"/>
    </location>
</feature>
<dbReference type="CDD" id="cd14473">
    <property type="entry name" value="FERM_B-lobe"/>
    <property type="match status" value="1"/>
</dbReference>
<dbReference type="SUPFAM" id="SSF47031">
    <property type="entry name" value="Second domain of FERM"/>
    <property type="match status" value="1"/>
</dbReference>
<dbReference type="GO" id="GO:0005856">
    <property type="term" value="C:cytoskeleton"/>
    <property type="evidence" value="ECO:0007669"/>
    <property type="project" value="TreeGrafter"/>
</dbReference>
<feature type="region of interest" description="Disordered" evidence="1">
    <location>
        <begin position="460"/>
        <end position="492"/>
    </location>
</feature>
<dbReference type="Pfam" id="PF00373">
    <property type="entry name" value="FERM_M"/>
    <property type="match status" value="1"/>
</dbReference>
<dbReference type="Gene3D" id="2.30.29.30">
    <property type="entry name" value="Pleckstrin-homology domain (PH domain)/Phosphotyrosine-binding domain (PTB)"/>
    <property type="match status" value="1"/>
</dbReference>
<dbReference type="Proteomes" id="UP001329430">
    <property type="component" value="Chromosome 10"/>
</dbReference>
<name>A0AAN7V8V0_9COLE</name>
<proteinExistence type="predicted"/>
<dbReference type="SMART" id="SM01196">
    <property type="entry name" value="FERM_C"/>
    <property type="match status" value="1"/>
</dbReference>
<feature type="region of interest" description="Disordered" evidence="1">
    <location>
        <begin position="315"/>
        <end position="357"/>
    </location>
</feature>